<dbReference type="EMBL" id="JACHEK010000002">
    <property type="protein sequence ID" value="MBB6143100.1"/>
    <property type="molecule type" value="Genomic_DNA"/>
</dbReference>
<feature type="signal peptide" evidence="2">
    <location>
        <begin position="1"/>
        <end position="28"/>
    </location>
</feature>
<evidence type="ECO:0000313" key="4">
    <source>
        <dbReference type="EMBL" id="MBB6143100.1"/>
    </source>
</evidence>
<organism evidence="4 5">
    <name type="scientific">Silvibacterium bohemicum</name>
    <dbReference type="NCBI Taxonomy" id="1577686"/>
    <lineage>
        <taxon>Bacteria</taxon>
        <taxon>Pseudomonadati</taxon>
        <taxon>Acidobacteriota</taxon>
        <taxon>Terriglobia</taxon>
        <taxon>Terriglobales</taxon>
        <taxon>Acidobacteriaceae</taxon>
        <taxon>Silvibacterium</taxon>
    </lineage>
</organism>
<feature type="domain" description="ASPIC/UnbV" evidence="3">
    <location>
        <begin position="485"/>
        <end position="546"/>
    </location>
</feature>
<keyword evidence="5" id="KW-1185">Reference proteome</keyword>
<dbReference type="InterPro" id="IPR027039">
    <property type="entry name" value="Crtac1"/>
</dbReference>
<dbReference type="Gene3D" id="2.130.10.130">
    <property type="entry name" value="Integrin alpha, N-terminal"/>
    <property type="match status" value="3"/>
</dbReference>
<accession>A0A841JPN5</accession>
<dbReference type="PANTHER" id="PTHR16026">
    <property type="entry name" value="CARTILAGE ACIDIC PROTEIN 1"/>
    <property type="match status" value="1"/>
</dbReference>
<dbReference type="SUPFAM" id="SSF69318">
    <property type="entry name" value="Integrin alpha N-terminal domain"/>
    <property type="match status" value="1"/>
</dbReference>
<dbReference type="PANTHER" id="PTHR16026:SF0">
    <property type="entry name" value="CARTILAGE ACIDIC PROTEIN 1"/>
    <property type="match status" value="1"/>
</dbReference>
<dbReference type="Pfam" id="PF13517">
    <property type="entry name" value="FG-GAP_3"/>
    <property type="match status" value="3"/>
</dbReference>
<dbReference type="PROSITE" id="PS51318">
    <property type="entry name" value="TAT"/>
    <property type="match status" value="1"/>
</dbReference>
<dbReference type="Pfam" id="PF07593">
    <property type="entry name" value="UnbV_ASPIC"/>
    <property type="match status" value="1"/>
</dbReference>
<dbReference type="InterPro" id="IPR011519">
    <property type="entry name" value="UnbV_ASPIC"/>
</dbReference>
<evidence type="ECO:0000256" key="1">
    <source>
        <dbReference type="ARBA" id="ARBA00022729"/>
    </source>
</evidence>
<evidence type="ECO:0000259" key="3">
    <source>
        <dbReference type="Pfam" id="PF07593"/>
    </source>
</evidence>
<evidence type="ECO:0000313" key="5">
    <source>
        <dbReference type="Proteomes" id="UP000538666"/>
    </source>
</evidence>
<dbReference type="InterPro" id="IPR006311">
    <property type="entry name" value="TAT_signal"/>
</dbReference>
<dbReference type="AlphaFoldDB" id="A0A841JPN5"/>
<reference evidence="4 5" key="1">
    <citation type="submission" date="2020-08" db="EMBL/GenBank/DDBJ databases">
        <title>Genomic Encyclopedia of Type Strains, Phase IV (KMG-IV): sequencing the most valuable type-strain genomes for metagenomic binning, comparative biology and taxonomic classification.</title>
        <authorList>
            <person name="Goeker M."/>
        </authorList>
    </citation>
    <scope>NUCLEOTIDE SEQUENCE [LARGE SCALE GENOMIC DNA]</scope>
    <source>
        <strain evidence="4 5">DSM 103733</strain>
    </source>
</reference>
<dbReference type="RefSeq" id="WP_231581597.1">
    <property type="nucleotide sequence ID" value="NZ_JACHEK010000002.1"/>
</dbReference>
<protein>
    <recommendedName>
        <fullName evidence="3">ASPIC/UnbV domain-containing protein</fullName>
    </recommendedName>
</protein>
<proteinExistence type="predicted"/>
<dbReference type="Proteomes" id="UP000538666">
    <property type="component" value="Unassembled WGS sequence"/>
</dbReference>
<evidence type="ECO:0000256" key="2">
    <source>
        <dbReference type="SAM" id="SignalP"/>
    </source>
</evidence>
<keyword evidence="1 2" id="KW-0732">Signal</keyword>
<feature type="chain" id="PRO_5032457582" description="ASPIC/UnbV domain-containing protein" evidence="2">
    <location>
        <begin position="29"/>
        <end position="554"/>
    </location>
</feature>
<comment type="caution">
    <text evidence="4">The sequence shown here is derived from an EMBL/GenBank/DDBJ whole genome shotgun (WGS) entry which is preliminary data.</text>
</comment>
<sequence>MNQRITRRHFLEACASMGLALPMPLSLAAPLSMFDVKHPRGLDFSHVNSPTPQKYLIETMGGGVALLDYNNDGLLDIFLVNSGRLANPMHAPETFDRQDPRNWNRLYRQNRDGSFTDVTKEAGLANAGDGNYGMGVAVGDYDNDGFPDLYVTNYGKNTLYHNNGDGTFTDVTAKVGVETGGWSCSAGFFDYDNDGHLDLFVTRYMQWDTQHSKICGGEWQTYCPPAEFPATTNILYRNRGDGTFEDVSHRSGIASIKGRSLGVAFADYDDDGFTDIFVSNDGMRQFLFHNNGDGTFTECALEAGAALTADGKPLSGMGTVFQDYDNDGRPDILVTVLPREDYALFHNDGNGSFSYRSLQAGLGLLSAASSGWGACLEDFDNDGWKDLFVAQSHVLDNVEQIDHMLHYKEQPLLALNHNGHFERGDSGVTAAIAGRGAAFGDLNNDGWMDVVVTSLGGEPLVLFNHGGSGNWLSISLRGTRSNRDGLGARVQVNGQTRYATTAGSYISASDKRLHFGLGTAEMAKVEIHWPSGIHQILEGVKTNQFLEVRELEKS</sequence>
<dbReference type="InterPro" id="IPR028994">
    <property type="entry name" value="Integrin_alpha_N"/>
</dbReference>
<gene>
    <name evidence="4" type="ORF">HNQ77_001044</name>
</gene>
<name>A0A841JPN5_9BACT</name>
<dbReference type="InterPro" id="IPR013517">
    <property type="entry name" value="FG-GAP"/>
</dbReference>